<gene>
    <name evidence="2" type="ORF">HJC23_000400</name>
</gene>
<protein>
    <recommendedName>
        <fullName evidence="4">Ion transport domain-containing protein</fullName>
    </recommendedName>
</protein>
<accession>A0ABD3PIJ7</accession>
<dbReference type="Proteomes" id="UP001516023">
    <property type="component" value="Unassembled WGS sequence"/>
</dbReference>
<organism evidence="2 3">
    <name type="scientific">Cyclotella cryptica</name>
    <dbReference type="NCBI Taxonomy" id="29204"/>
    <lineage>
        <taxon>Eukaryota</taxon>
        <taxon>Sar</taxon>
        <taxon>Stramenopiles</taxon>
        <taxon>Ochrophyta</taxon>
        <taxon>Bacillariophyta</taxon>
        <taxon>Coscinodiscophyceae</taxon>
        <taxon>Thalassiosirophycidae</taxon>
        <taxon>Stephanodiscales</taxon>
        <taxon>Stephanodiscaceae</taxon>
        <taxon>Cyclotella</taxon>
    </lineage>
</organism>
<evidence type="ECO:0000313" key="3">
    <source>
        <dbReference type="Proteomes" id="UP001516023"/>
    </source>
</evidence>
<keyword evidence="3" id="KW-1185">Reference proteome</keyword>
<feature type="region of interest" description="Disordered" evidence="1">
    <location>
        <begin position="233"/>
        <end position="258"/>
    </location>
</feature>
<reference evidence="2 3" key="1">
    <citation type="journal article" date="2020" name="G3 (Bethesda)">
        <title>Improved Reference Genome for Cyclotella cryptica CCMP332, a Model for Cell Wall Morphogenesis, Salinity Adaptation, and Lipid Production in Diatoms (Bacillariophyta).</title>
        <authorList>
            <person name="Roberts W.R."/>
            <person name="Downey K.M."/>
            <person name="Ruck E.C."/>
            <person name="Traller J.C."/>
            <person name="Alverson A.J."/>
        </authorList>
    </citation>
    <scope>NUCLEOTIDE SEQUENCE [LARGE SCALE GENOMIC DNA]</scope>
    <source>
        <strain evidence="2 3">CCMP332</strain>
    </source>
</reference>
<sequence length="747" mass="84988">MTPLSDANSAAAASPSSISAAVRNCIDDTEGEVNVVTLEAVQIGAASMANVDERAAAKAAESDATAISRVARQDECDGESTTSAYEHHRSLFLDPFPTPSNSIGSVSTRSGNKSPLHALFIDHDDFHLESPTPGLHRQCPDLSQIVYSSTSFQTPIKSPRGNSHAAWNDPFPTPDVSVHNPRGTDPFPSPDSQRCDSSMDAHSEHWCLHFTPPLLPMNDEQNAIAAVHNTISPSGHARRQSARDATRHTHNSTPSLNAISIPPIRRISSATDLSPSAAHLAFARVPSMDNFWKALRSGPDGNDLLDSPNRGGEFHKNNTLQRRNSLRRNRSRDNLKAGLSRKHSQDEFTSTVSRKQSKDDLVMMTHRATRRSHTTITARHPTQTRLTPLLTPVRKLLAEQGRRASNVYRTNSQRIKRKLKERRDRRRQRRELRIKDPPASWWIVIPADHPYKILWDVLTMIWAVLGAYRTHLRIRDRVFDQSPLIILTEIWFTLDILLNFVTEHKTSKGQVIRDGKTVWARYLTTWFVIDLLSLIPWERIYVRPVVEKIKKRNIFQKTFFRSKAVVRVSRVLRGRHIKLIGQVSKHTGTPLRRFVSLLIKYVPKYLLFIRHMKGALFVRGLRFVHWLHNMYKKIWVTAKKAGRNARRKIVLRKERHHPIFELEQEENDNDKENEDWDVDDGDDDDTATEDGDEDSDDDDDDEEEDATSEGLSEEEEEENQHISGANRTSHMGAMHSAALRHRSFSEM</sequence>
<feature type="region of interest" description="Disordered" evidence="1">
    <location>
        <begin position="660"/>
        <end position="747"/>
    </location>
</feature>
<dbReference type="EMBL" id="JABMIG020000167">
    <property type="protein sequence ID" value="KAL3787858.1"/>
    <property type="molecule type" value="Genomic_DNA"/>
</dbReference>
<comment type="caution">
    <text evidence="2">The sequence shown here is derived from an EMBL/GenBank/DDBJ whole genome shotgun (WGS) entry which is preliminary data.</text>
</comment>
<dbReference type="AlphaFoldDB" id="A0ABD3PIJ7"/>
<evidence type="ECO:0000313" key="2">
    <source>
        <dbReference type="EMBL" id="KAL3787858.1"/>
    </source>
</evidence>
<evidence type="ECO:0000256" key="1">
    <source>
        <dbReference type="SAM" id="MobiDB-lite"/>
    </source>
</evidence>
<name>A0ABD3PIJ7_9STRA</name>
<feature type="compositionally biased region" description="Acidic residues" evidence="1">
    <location>
        <begin position="662"/>
        <end position="718"/>
    </location>
</feature>
<proteinExistence type="predicted"/>
<feature type="region of interest" description="Disordered" evidence="1">
    <location>
        <begin position="153"/>
        <end position="198"/>
    </location>
</feature>
<dbReference type="PANTHER" id="PTHR47823:SF9">
    <property type="entry name" value="CHROMOSOME UNDETERMINED SCAFFOLD_10, WHOLE GENOME SHOTGUN SEQUENCE"/>
    <property type="match status" value="1"/>
</dbReference>
<dbReference type="PANTHER" id="PTHR47823">
    <property type="entry name" value="ION_TRANS DOMAIN-CONTAINING PROTEIN"/>
    <property type="match status" value="1"/>
</dbReference>
<feature type="region of interest" description="Disordered" evidence="1">
    <location>
        <begin position="329"/>
        <end position="358"/>
    </location>
</feature>
<evidence type="ECO:0008006" key="4">
    <source>
        <dbReference type="Google" id="ProtNLM"/>
    </source>
</evidence>
<feature type="compositionally biased region" description="Basic residues" evidence="1">
    <location>
        <begin position="738"/>
        <end position="747"/>
    </location>
</feature>